<gene>
    <name evidence="2" type="ORF">F7231_00950</name>
</gene>
<feature type="chain" id="PRO_5045342365" description="Adhesin domain-containing protein" evidence="1">
    <location>
        <begin position="22"/>
        <end position="387"/>
    </location>
</feature>
<keyword evidence="1" id="KW-0732">Signal</keyword>
<sequence>MSLFNPYLVIAACLLTARALAQSPDEQLKSVAKAAPEQLVILSPQALMDFQELSDDRTEVNRTIVKSFTVDAKNALSIDNRFGDVIVSLWDRNEMRVEIAIRSSSENADRARQALNAVSLDERRDGDTYLFKTVIASEFEGGWKKGDRRNFLRVDYRISMPKANKLAIKNSFGNTTIPDFWAPLSVESSFGNVYGAALNNLTTKIKASYGNVSIRDLQHGNVVMSFGDLDINSGNVLSIQQTYGKLNLGETNKLDVRTSYTDALIGSVRQSGKFRMNYARQFRLERIGASADKIDVEASYSTIALPVQSTPNCDFDVTVSHGGFSYPTLPNLQLLSQPGTPPNSPTGVSVTAPARPARVRQYVGKVGTGEGPSIKVVATYGDVRFNK</sequence>
<feature type="signal peptide" evidence="1">
    <location>
        <begin position="1"/>
        <end position="21"/>
    </location>
</feature>
<name>A0ABX0Q9D7_9BACT</name>
<protein>
    <recommendedName>
        <fullName evidence="4">Adhesin domain-containing protein</fullName>
    </recommendedName>
</protein>
<dbReference type="RefSeq" id="WP_085410466.1">
    <property type="nucleotide sequence ID" value="NZ_WAEL01000001.1"/>
</dbReference>
<proteinExistence type="predicted"/>
<dbReference type="EMBL" id="WAEL01000001">
    <property type="protein sequence ID" value="NID08725.1"/>
    <property type="molecule type" value="Genomic_DNA"/>
</dbReference>
<evidence type="ECO:0000256" key="1">
    <source>
        <dbReference type="SAM" id="SignalP"/>
    </source>
</evidence>
<organism evidence="2 3">
    <name type="scientific">Fibrivirga algicola</name>
    <dbReference type="NCBI Taxonomy" id="2950420"/>
    <lineage>
        <taxon>Bacteria</taxon>
        <taxon>Pseudomonadati</taxon>
        <taxon>Bacteroidota</taxon>
        <taxon>Cytophagia</taxon>
        <taxon>Cytophagales</taxon>
        <taxon>Spirosomataceae</taxon>
        <taxon>Fibrivirga</taxon>
    </lineage>
</organism>
<accession>A0ABX0Q9D7</accession>
<comment type="caution">
    <text evidence="2">The sequence shown here is derived from an EMBL/GenBank/DDBJ whole genome shotgun (WGS) entry which is preliminary data.</text>
</comment>
<evidence type="ECO:0000313" key="2">
    <source>
        <dbReference type="EMBL" id="NID08725.1"/>
    </source>
</evidence>
<dbReference type="Proteomes" id="UP000606008">
    <property type="component" value="Unassembled WGS sequence"/>
</dbReference>
<reference evidence="3" key="1">
    <citation type="submission" date="2019-09" db="EMBL/GenBank/DDBJ databases">
        <authorList>
            <person name="Jung D.-H."/>
        </authorList>
    </citation>
    <scope>NUCLEOTIDE SEQUENCE [LARGE SCALE GENOMIC DNA]</scope>
    <source>
        <strain evidence="3">JA-25</strain>
    </source>
</reference>
<keyword evidence="3" id="KW-1185">Reference proteome</keyword>
<evidence type="ECO:0008006" key="4">
    <source>
        <dbReference type="Google" id="ProtNLM"/>
    </source>
</evidence>
<reference evidence="3" key="2">
    <citation type="submission" date="2023-07" db="EMBL/GenBank/DDBJ databases">
        <authorList>
            <person name="Jung D.-H."/>
        </authorList>
    </citation>
    <scope>NUCLEOTIDE SEQUENCE [LARGE SCALE GENOMIC DNA]</scope>
    <source>
        <strain evidence="3">JA-25</strain>
    </source>
</reference>
<evidence type="ECO:0000313" key="3">
    <source>
        <dbReference type="Proteomes" id="UP000606008"/>
    </source>
</evidence>